<feature type="domain" description="Metallo-beta-lactamase" evidence="1">
    <location>
        <begin position="11"/>
        <end position="189"/>
    </location>
</feature>
<accession>A0A381P3Q9</accession>
<reference evidence="2" key="1">
    <citation type="submission" date="2018-05" db="EMBL/GenBank/DDBJ databases">
        <authorList>
            <person name="Lanie J.A."/>
            <person name="Ng W.-L."/>
            <person name="Kazmierczak K.M."/>
            <person name="Andrzejewski T.M."/>
            <person name="Davidsen T.M."/>
            <person name="Wayne K.J."/>
            <person name="Tettelin H."/>
            <person name="Glass J.I."/>
            <person name="Rusch D."/>
            <person name="Podicherti R."/>
            <person name="Tsui H.-C.T."/>
            <person name="Winkler M.E."/>
        </authorList>
    </citation>
    <scope>NUCLEOTIDE SEQUENCE</scope>
</reference>
<protein>
    <recommendedName>
        <fullName evidence="1">Metallo-beta-lactamase domain-containing protein</fullName>
    </recommendedName>
</protein>
<sequence>MKVAVLGSGSRGNSTLIWAGNTRLLVDAGFSGRDLARRLESLDIEPDSIDGIIVTHDHGDHTRGIGVFARRHGAPIYMTSSTHTACSQLLRGKETVVEYDPAQPFTIGDIYVEPFVTIHDAADPVGLALIDESSGLRLGIATDLGRPTTQLRQKLSTCDFLVLEANHDELMLHNGPYPASVRQRIASSHGHLSNQAAARLATELMHPRLAGIVLAHLSSECNRPDLARSVVGDALEKAGWTGHLEVALQDHPTALLDVEDIRVRSGTRQLSFL</sequence>
<evidence type="ECO:0000313" key="2">
    <source>
        <dbReference type="EMBL" id="SUZ61551.1"/>
    </source>
</evidence>
<dbReference type="InterPro" id="IPR001279">
    <property type="entry name" value="Metallo-B-lactamas"/>
</dbReference>
<gene>
    <name evidence="2" type="ORF">METZ01_LOCUS14405</name>
</gene>
<dbReference type="PANTHER" id="PTHR47619">
    <property type="entry name" value="METALLO-HYDROLASE YYCJ-RELATED"/>
    <property type="match status" value="1"/>
</dbReference>
<name>A0A381P3Q9_9ZZZZ</name>
<dbReference type="InterPro" id="IPR052533">
    <property type="entry name" value="WalJ/YycJ-like"/>
</dbReference>
<dbReference type="PANTHER" id="PTHR47619:SF1">
    <property type="entry name" value="EXODEOXYRIBONUCLEASE WALJ"/>
    <property type="match status" value="1"/>
</dbReference>
<dbReference type="Gene3D" id="3.60.15.10">
    <property type="entry name" value="Ribonuclease Z/Hydroxyacylglutathione hydrolase-like"/>
    <property type="match status" value="1"/>
</dbReference>
<dbReference type="SUPFAM" id="SSF56281">
    <property type="entry name" value="Metallo-hydrolase/oxidoreductase"/>
    <property type="match status" value="1"/>
</dbReference>
<dbReference type="AlphaFoldDB" id="A0A381P3Q9"/>
<evidence type="ECO:0000259" key="1">
    <source>
        <dbReference type="SMART" id="SM00849"/>
    </source>
</evidence>
<dbReference type="InterPro" id="IPR036866">
    <property type="entry name" value="RibonucZ/Hydroxyglut_hydro"/>
</dbReference>
<dbReference type="SMART" id="SM00849">
    <property type="entry name" value="Lactamase_B"/>
    <property type="match status" value="1"/>
</dbReference>
<dbReference type="Pfam" id="PF12706">
    <property type="entry name" value="Lactamase_B_2"/>
    <property type="match status" value="1"/>
</dbReference>
<proteinExistence type="predicted"/>
<organism evidence="2">
    <name type="scientific">marine metagenome</name>
    <dbReference type="NCBI Taxonomy" id="408172"/>
    <lineage>
        <taxon>unclassified sequences</taxon>
        <taxon>metagenomes</taxon>
        <taxon>ecological metagenomes</taxon>
    </lineage>
</organism>
<dbReference type="EMBL" id="UINC01000810">
    <property type="protein sequence ID" value="SUZ61551.1"/>
    <property type="molecule type" value="Genomic_DNA"/>
</dbReference>